<protein>
    <submittedName>
        <fullName evidence="3">Polyketide cyclase</fullName>
    </submittedName>
</protein>
<evidence type="ECO:0000313" key="4">
    <source>
        <dbReference type="Proteomes" id="UP000229314"/>
    </source>
</evidence>
<sequence>MSYPSQSHETFTIERTYPNCLDHVWACWAHLDKKRAWFGDGLQQMDFRPGGAESSGFQDSMGEHANETRYFEIQDRRRIVFAYSMALNGRIHTVSLATVVFAEADGGTRLTYTEQMCVIPPSDGVEGREHGWNALLTALEAYLVADTRANA</sequence>
<name>A0A2D2BXT6_9RHOB</name>
<reference evidence="3 4" key="1">
    <citation type="submission" date="2017-10" db="EMBL/GenBank/DDBJ databases">
        <title>Complete genome sequence of Paracoccus yeei TT13 isolated from human skin.</title>
        <authorList>
            <person name="Lee K."/>
            <person name="Lim J.Y."/>
            <person name="Hwang I."/>
        </authorList>
    </citation>
    <scope>NUCLEOTIDE SEQUENCE [LARGE SCALE GENOMIC DNA]</scope>
    <source>
        <strain evidence="3 4">TT13</strain>
    </source>
</reference>
<evidence type="ECO:0000256" key="1">
    <source>
        <dbReference type="ARBA" id="ARBA00006817"/>
    </source>
</evidence>
<dbReference type="RefSeq" id="WP_099648287.1">
    <property type="nucleotide sequence ID" value="NZ_CAJGAB010000036.1"/>
</dbReference>
<dbReference type="EMBL" id="CP024422">
    <property type="protein sequence ID" value="ATQ55057.1"/>
    <property type="molecule type" value="Genomic_DNA"/>
</dbReference>
<dbReference type="Pfam" id="PF08327">
    <property type="entry name" value="AHSA1"/>
    <property type="match status" value="1"/>
</dbReference>
<organism evidence="3 4">
    <name type="scientific">Paracoccus yeei</name>
    <dbReference type="NCBI Taxonomy" id="147645"/>
    <lineage>
        <taxon>Bacteria</taxon>
        <taxon>Pseudomonadati</taxon>
        <taxon>Pseudomonadota</taxon>
        <taxon>Alphaproteobacteria</taxon>
        <taxon>Rhodobacterales</taxon>
        <taxon>Paracoccaceae</taxon>
        <taxon>Paracoccus</taxon>
    </lineage>
</organism>
<proteinExistence type="inferred from homology"/>
<dbReference type="InterPro" id="IPR013538">
    <property type="entry name" value="ASHA1/2-like_C"/>
</dbReference>
<evidence type="ECO:0000313" key="3">
    <source>
        <dbReference type="EMBL" id="ATQ55057.1"/>
    </source>
</evidence>
<feature type="domain" description="Activator of Hsp90 ATPase homologue 1/2-like C-terminal" evidence="2">
    <location>
        <begin position="22"/>
        <end position="143"/>
    </location>
</feature>
<evidence type="ECO:0000259" key="2">
    <source>
        <dbReference type="Pfam" id="PF08327"/>
    </source>
</evidence>
<dbReference type="SUPFAM" id="SSF55961">
    <property type="entry name" value="Bet v1-like"/>
    <property type="match status" value="1"/>
</dbReference>
<dbReference type="Proteomes" id="UP000229314">
    <property type="component" value="Chromosome"/>
</dbReference>
<dbReference type="InterPro" id="IPR023393">
    <property type="entry name" value="START-like_dom_sf"/>
</dbReference>
<comment type="similarity">
    <text evidence="1">Belongs to the AHA1 family.</text>
</comment>
<dbReference type="AlphaFoldDB" id="A0A2D2BXT6"/>
<dbReference type="Gene3D" id="3.30.530.20">
    <property type="match status" value="1"/>
</dbReference>
<gene>
    <name evidence="3" type="ORF">PYTT13_04065</name>
</gene>
<dbReference type="GeneID" id="78896849"/>
<accession>A0A2D2BXT6</accession>